<feature type="signal peptide" evidence="3">
    <location>
        <begin position="1"/>
        <end position="21"/>
    </location>
</feature>
<feature type="chain" id="PRO_5007580360" evidence="3">
    <location>
        <begin position="22"/>
        <end position="550"/>
    </location>
</feature>
<dbReference type="AlphaFoldDB" id="A0A151GAH8"/>
<dbReference type="InterPro" id="IPR029058">
    <property type="entry name" value="AB_hydrolase_fold"/>
</dbReference>
<evidence type="ECO:0000259" key="4">
    <source>
        <dbReference type="Pfam" id="PF07859"/>
    </source>
</evidence>
<name>A0A151GAH8_DRECN</name>
<dbReference type="PANTHER" id="PTHR48081:SF8">
    <property type="entry name" value="ALPHA_BETA HYDROLASE FOLD-3 DOMAIN-CONTAINING PROTEIN-RELATED"/>
    <property type="match status" value="1"/>
</dbReference>
<dbReference type="GO" id="GO:0016787">
    <property type="term" value="F:hydrolase activity"/>
    <property type="evidence" value="ECO:0007669"/>
    <property type="project" value="UniProtKB-KW"/>
</dbReference>
<dbReference type="InParanoid" id="A0A151GAH8"/>
<accession>A0A151GAH8</accession>
<evidence type="ECO:0000313" key="5">
    <source>
        <dbReference type="EMBL" id="KYK54087.1"/>
    </source>
</evidence>
<organism evidence="5 6">
    <name type="scientific">Drechmeria coniospora</name>
    <name type="common">Nematophagous fungus</name>
    <name type="synonym">Meria coniospora</name>
    <dbReference type="NCBI Taxonomy" id="98403"/>
    <lineage>
        <taxon>Eukaryota</taxon>
        <taxon>Fungi</taxon>
        <taxon>Dikarya</taxon>
        <taxon>Ascomycota</taxon>
        <taxon>Pezizomycotina</taxon>
        <taxon>Sordariomycetes</taxon>
        <taxon>Hypocreomycetidae</taxon>
        <taxon>Hypocreales</taxon>
        <taxon>Ophiocordycipitaceae</taxon>
        <taxon>Drechmeria</taxon>
    </lineage>
</organism>
<dbReference type="EMBL" id="LAYC01000003">
    <property type="protein sequence ID" value="KYK54087.1"/>
    <property type="molecule type" value="Genomic_DNA"/>
</dbReference>
<keyword evidence="3" id="KW-0732">Signal</keyword>
<dbReference type="InterPro" id="IPR013094">
    <property type="entry name" value="AB_hydrolase_3"/>
</dbReference>
<protein>
    <submittedName>
        <fullName evidence="5">Esterase</fullName>
    </submittedName>
</protein>
<dbReference type="Gene3D" id="3.40.50.1820">
    <property type="entry name" value="alpha/beta hydrolase"/>
    <property type="match status" value="1"/>
</dbReference>
<evidence type="ECO:0000256" key="1">
    <source>
        <dbReference type="ARBA" id="ARBA00022801"/>
    </source>
</evidence>
<dbReference type="Pfam" id="PF07859">
    <property type="entry name" value="Abhydrolase_3"/>
    <property type="match status" value="1"/>
</dbReference>
<dbReference type="STRING" id="98403.A0A151GAH8"/>
<reference evidence="5 6" key="1">
    <citation type="journal article" date="2016" name="Sci. Rep.">
        <title>Insights into Adaptations to a Near-Obligate Nematode Endoparasitic Lifestyle from the Finished Genome of Drechmeria coniospora.</title>
        <authorList>
            <person name="Zhang L."/>
            <person name="Zhou Z."/>
            <person name="Guo Q."/>
            <person name="Fokkens L."/>
            <person name="Miskei M."/>
            <person name="Pocsi I."/>
            <person name="Zhang W."/>
            <person name="Chen M."/>
            <person name="Wang L."/>
            <person name="Sun Y."/>
            <person name="Donzelli B.G."/>
            <person name="Gibson D.M."/>
            <person name="Nelson D.R."/>
            <person name="Luo J.G."/>
            <person name="Rep M."/>
            <person name="Liu H."/>
            <person name="Yang S."/>
            <person name="Wang J."/>
            <person name="Krasnoff S.B."/>
            <person name="Xu Y."/>
            <person name="Molnar I."/>
            <person name="Lin M."/>
        </authorList>
    </citation>
    <scope>NUCLEOTIDE SEQUENCE [LARGE SCALE GENOMIC DNA]</scope>
    <source>
        <strain evidence="5 6">ARSEF 6962</strain>
    </source>
</reference>
<feature type="domain" description="Alpha/beta hydrolase fold-3" evidence="4">
    <location>
        <begin position="308"/>
        <end position="524"/>
    </location>
</feature>
<dbReference type="InterPro" id="IPR050300">
    <property type="entry name" value="GDXG_lipolytic_enzyme"/>
</dbReference>
<keyword evidence="6" id="KW-1185">Reference proteome</keyword>
<evidence type="ECO:0000256" key="2">
    <source>
        <dbReference type="SAM" id="MobiDB-lite"/>
    </source>
</evidence>
<sequence length="550" mass="59341">MKFFICLAALGLATATPLADAKIEKQSTTSNLTLPQLRARLALCLERNPPTDGPVLSDFAASRASEYQTEAQLLGAVEECEDTPSPSLCFSVHAATDIAQDANADGKLGRTIPASPVRRARHRHRHPAASLGGRGDTWLLRLASSSRIPPDGIGSSPFPGNGERASDTGNMASGKGEMASDKGEMASNKGEMASSSMTPNDGDMASAKGGTASAGHEGLQPLHPSMAGKLDPVFEKLYNDHVASTPARPLDLGRLRSTYSTLYSYGTGPAPDVGRVYDAKMPVDGEPDVELDVRVYEPATEGPWPVHLDFHGGGWAVGDLETEAHICRHICRHANVVVVDVAYRLVPEFAFPTAVADGYAALRYVQKHGFTAFNVMSGSISLGGVSAGGFIALALAHFARDDNISLRLVAVGTPVIDDLSRHPSAAASPYPSMRENEFAPTLNWKRLAWFDELRRSTSLPDDASDGWLVSLLDAPRFEGLCRTVIFTAGADPLRDEGEHYGRLLAEHGVEVTLQRFRGMPHPFMHMDKDLWQAREFIEKTARAIRLAHWE</sequence>
<evidence type="ECO:0000313" key="6">
    <source>
        <dbReference type="Proteomes" id="UP000076580"/>
    </source>
</evidence>
<dbReference type="Proteomes" id="UP000076580">
    <property type="component" value="Chromosome 03"/>
</dbReference>
<proteinExistence type="predicted"/>
<comment type="caution">
    <text evidence="5">The sequence shown here is derived from an EMBL/GenBank/DDBJ whole genome shotgun (WGS) entry which is preliminary data.</text>
</comment>
<dbReference type="PANTHER" id="PTHR48081">
    <property type="entry name" value="AB HYDROLASE SUPERFAMILY PROTEIN C4A8.06C"/>
    <property type="match status" value="1"/>
</dbReference>
<keyword evidence="1" id="KW-0378">Hydrolase</keyword>
<gene>
    <name evidence="5" type="ORF">DCS_06043</name>
</gene>
<dbReference type="RefSeq" id="XP_040653439.1">
    <property type="nucleotide sequence ID" value="XM_040803335.1"/>
</dbReference>
<dbReference type="SUPFAM" id="SSF53474">
    <property type="entry name" value="alpha/beta-Hydrolases"/>
    <property type="match status" value="1"/>
</dbReference>
<dbReference type="GeneID" id="63718686"/>
<feature type="region of interest" description="Disordered" evidence="2">
    <location>
        <begin position="148"/>
        <end position="216"/>
    </location>
</feature>
<evidence type="ECO:0000256" key="3">
    <source>
        <dbReference type="SAM" id="SignalP"/>
    </source>
</evidence>